<dbReference type="PANTHER" id="PTHR43201:SF5">
    <property type="entry name" value="MEDIUM-CHAIN ACYL-COA LIGASE ACSF2, MITOCHONDRIAL"/>
    <property type="match status" value="1"/>
</dbReference>
<gene>
    <name evidence="5" type="ORF">HGI30_17890</name>
</gene>
<dbReference type="InterPro" id="IPR042099">
    <property type="entry name" value="ANL_N_sf"/>
</dbReference>
<evidence type="ECO:0000256" key="2">
    <source>
        <dbReference type="ARBA" id="ARBA00022598"/>
    </source>
</evidence>
<dbReference type="GO" id="GO:0006631">
    <property type="term" value="P:fatty acid metabolic process"/>
    <property type="evidence" value="ECO:0007669"/>
    <property type="project" value="TreeGrafter"/>
</dbReference>
<dbReference type="Gene3D" id="3.30.300.30">
    <property type="match status" value="1"/>
</dbReference>
<dbReference type="KEGG" id="palr:HGI30_17890"/>
<dbReference type="SUPFAM" id="SSF56801">
    <property type="entry name" value="Acetyl-CoA synthetase-like"/>
    <property type="match status" value="1"/>
</dbReference>
<sequence>MLTVHQERFDEHAFHARHAEMERLEAYRHPEGKRYAVCVGHAFDLVAIVLYMRERGGSVLLMHESTPLSSAVDAARKADCSCLVHGGWEDTLKLGGAAAHRPSILQYSSGTSRQPALIERGWEQVETEIEHYNRLFRREARLDPVLLVPVSHSYGLIAGTLASMARGEEPAIVPQRNPKAALQAIRSRARPLVYAVPFLFGILDAMASEEDRFHRMVISGSPPSDPLLERMKARADEVWQQYGCTEAGCISVARDPACASDVGHPLAHVEVTLAPEEPGEPSASQGEIVAAIGGIHIRTRDLGAMNPQDGRLHVLGRLDDLINVSGLKVIPSEVESVLLRMPGIKESLVLRTAHRVSGDAVRAMVVAEPAIEAGDVREWCIRHLPAYKVPSVIDMTDGIPRTPAGKISRTSIAEKER</sequence>
<keyword evidence="2" id="KW-0436">Ligase</keyword>
<dbReference type="InterPro" id="IPR000873">
    <property type="entry name" value="AMP-dep_synth/lig_dom"/>
</dbReference>
<feature type="domain" description="AMP-binding enzyme C-terminal" evidence="4">
    <location>
        <begin position="333"/>
        <end position="406"/>
    </location>
</feature>
<dbReference type="PANTHER" id="PTHR43201">
    <property type="entry name" value="ACYL-COA SYNTHETASE"/>
    <property type="match status" value="1"/>
</dbReference>
<name>A0A6H2H0P5_9BACL</name>
<dbReference type="InterPro" id="IPR025110">
    <property type="entry name" value="AMP-bd_C"/>
</dbReference>
<dbReference type="InterPro" id="IPR045851">
    <property type="entry name" value="AMP-bd_C_sf"/>
</dbReference>
<protein>
    <submittedName>
        <fullName evidence="5">AMP-binding protein</fullName>
    </submittedName>
</protein>
<keyword evidence="6" id="KW-1185">Reference proteome</keyword>
<proteinExistence type="inferred from homology"/>
<dbReference type="Pfam" id="PF00501">
    <property type="entry name" value="AMP-binding"/>
    <property type="match status" value="1"/>
</dbReference>
<dbReference type="EMBL" id="CP051428">
    <property type="protein sequence ID" value="QJC53261.1"/>
    <property type="molecule type" value="Genomic_DNA"/>
</dbReference>
<evidence type="ECO:0000259" key="3">
    <source>
        <dbReference type="Pfam" id="PF00501"/>
    </source>
</evidence>
<evidence type="ECO:0000259" key="4">
    <source>
        <dbReference type="Pfam" id="PF13193"/>
    </source>
</evidence>
<dbReference type="AlphaFoldDB" id="A0A6H2H0P5"/>
<comment type="similarity">
    <text evidence="1">Belongs to the ATP-dependent AMP-binding enzyme family.</text>
</comment>
<accession>A0A6H2H0P5</accession>
<feature type="domain" description="AMP-dependent synthetase/ligase" evidence="3">
    <location>
        <begin position="98"/>
        <end position="290"/>
    </location>
</feature>
<dbReference type="Pfam" id="PF13193">
    <property type="entry name" value="AMP-binding_C"/>
    <property type="match status" value="1"/>
</dbReference>
<dbReference type="Proteomes" id="UP000502136">
    <property type="component" value="Chromosome"/>
</dbReference>
<evidence type="ECO:0000313" key="6">
    <source>
        <dbReference type="Proteomes" id="UP000502136"/>
    </source>
</evidence>
<dbReference type="GO" id="GO:0031956">
    <property type="term" value="F:medium-chain fatty acid-CoA ligase activity"/>
    <property type="evidence" value="ECO:0007669"/>
    <property type="project" value="TreeGrafter"/>
</dbReference>
<evidence type="ECO:0000313" key="5">
    <source>
        <dbReference type="EMBL" id="QJC53261.1"/>
    </source>
</evidence>
<dbReference type="Gene3D" id="3.40.50.12780">
    <property type="entry name" value="N-terminal domain of ligase-like"/>
    <property type="match status" value="1"/>
</dbReference>
<reference evidence="5 6" key="1">
    <citation type="submission" date="2020-04" db="EMBL/GenBank/DDBJ databases">
        <title>Novel Paenibacillus strain UniB2 isolated from commercial digestive syrup.</title>
        <authorList>
            <person name="Thorat V."/>
            <person name="Kirdat K."/>
            <person name="Tiwarekar B."/>
            <person name="Yadav A."/>
        </authorList>
    </citation>
    <scope>NUCLEOTIDE SEQUENCE [LARGE SCALE GENOMIC DNA]</scope>
    <source>
        <strain evidence="5 6">UniB2</strain>
    </source>
</reference>
<organism evidence="5 6">
    <name type="scientific">Paenibacillus albicereus</name>
    <dbReference type="NCBI Taxonomy" id="2726185"/>
    <lineage>
        <taxon>Bacteria</taxon>
        <taxon>Bacillati</taxon>
        <taxon>Bacillota</taxon>
        <taxon>Bacilli</taxon>
        <taxon>Bacillales</taxon>
        <taxon>Paenibacillaceae</taxon>
        <taxon>Paenibacillus</taxon>
    </lineage>
</organism>
<evidence type="ECO:0000256" key="1">
    <source>
        <dbReference type="ARBA" id="ARBA00006432"/>
    </source>
</evidence>
<dbReference type="RefSeq" id="WP_168908802.1">
    <property type="nucleotide sequence ID" value="NZ_CP051428.1"/>
</dbReference>
<dbReference type="CDD" id="cd04433">
    <property type="entry name" value="AFD_class_I"/>
    <property type="match status" value="1"/>
</dbReference>